<evidence type="ECO:0000313" key="3">
    <source>
        <dbReference type="EMBL" id="QJE74163.1"/>
    </source>
</evidence>
<protein>
    <submittedName>
        <fullName evidence="3">Endonuclease</fullName>
    </submittedName>
</protein>
<sequence length="271" mass="29816">MQFRPGRGRAAELPDLAEAPDSREGAVPDGWAPLSIATWNIHSCVGIDARFAPDRIAAVIRGLEVDVVGLQEVGWHHRGEQGIDQFAFLEQATGYKALAGPTKHHRTAHYGNALLTRLPVLEVEPLDLSLPVREPRGALAALLDVSGAPVRVIVAHLGLDPWERNAQVSRILDFVQARPPTPTVFMGDLNEWRPNAPRLRRLFERLPDCAAPRSFHARLPTLRLDRIFISPDLHLAGYDVVRNALTRRASDHLPVRARIGVPPLARAAAAD</sequence>
<dbReference type="InterPro" id="IPR051916">
    <property type="entry name" value="GPI-anchor_lipid_remodeler"/>
</dbReference>
<keyword evidence="3" id="KW-0378">Hydrolase</keyword>
<dbReference type="SUPFAM" id="SSF56219">
    <property type="entry name" value="DNase I-like"/>
    <property type="match status" value="1"/>
</dbReference>
<dbReference type="Gene3D" id="3.60.10.10">
    <property type="entry name" value="Endonuclease/exonuclease/phosphatase"/>
    <property type="match status" value="1"/>
</dbReference>
<proteinExistence type="predicted"/>
<evidence type="ECO:0000259" key="2">
    <source>
        <dbReference type="Pfam" id="PF03372"/>
    </source>
</evidence>
<name>A0A858RAK2_9PROT</name>
<dbReference type="Proteomes" id="UP000501891">
    <property type="component" value="Chromosome"/>
</dbReference>
<dbReference type="InterPro" id="IPR005135">
    <property type="entry name" value="Endo/exonuclease/phosphatase"/>
</dbReference>
<dbReference type="GO" id="GO:0016020">
    <property type="term" value="C:membrane"/>
    <property type="evidence" value="ECO:0007669"/>
    <property type="project" value="GOC"/>
</dbReference>
<keyword evidence="4" id="KW-1185">Reference proteome</keyword>
<keyword evidence="3" id="KW-0540">Nuclease</keyword>
<keyword evidence="3" id="KW-0255">Endonuclease</keyword>
<dbReference type="GO" id="GO:0006506">
    <property type="term" value="P:GPI anchor biosynthetic process"/>
    <property type="evidence" value="ECO:0007669"/>
    <property type="project" value="TreeGrafter"/>
</dbReference>
<dbReference type="PANTHER" id="PTHR14859:SF1">
    <property type="entry name" value="PGAP2-INTERACTING PROTEIN"/>
    <property type="match status" value="1"/>
</dbReference>
<dbReference type="InterPro" id="IPR036691">
    <property type="entry name" value="Endo/exonu/phosph_ase_sf"/>
</dbReference>
<reference evidence="3" key="1">
    <citation type="submission" date="2020-04" db="EMBL/GenBank/DDBJ databases">
        <title>A desert anoxygenic phototrophic bacterium fixes CO2 using RubisCO under aerobic conditions.</title>
        <authorList>
            <person name="Tang K."/>
        </authorList>
    </citation>
    <scope>NUCLEOTIDE SEQUENCE [LARGE SCALE GENOMIC DNA]</scope>
    <source>
        <strain evidence="3">MIMtkB3</strain>
    </source>
</reference>
<dbReference type="GO" id="GO:0004519">
    <property type="term" value="F:endonuclease activity"/>
    <property type="evidence" value="ECO:0007669"/>
    <property type="project" value="UniProtKB-KW"/>
</dbReference>
<dbReference type="PANTHER" id="PTHR14859">
    <property type="entry name" value="CALCOFLUOR WHITE HYPERSENSITIVE PROTEIN PRECURSOR"/>
    <property type="match status" value="1"/>
</dbReference>
<organism evidence="3 4">
    <name type="scientific">Aerophototrophica crusticola</name>
    <dbReference type="NCBI Taxonomy" id="1709002"/>
    <lineage>
        <taxon>Bacteria</taxon>
        <taxon>Pseudomonadati</taxon>
        <taxon>Pseudomonadota</taxon>
        <taxon>Alphaproteobacteria</taxon>
        <taxon>Rhodospirillales</taxon>
        <taxon>Rhodospirillaceae</taxon>
        <taxon>Aerophototrophica</taxon>
    </lineage>
</organism>
<dbReference type="EMBL" id="CP051775">
    <property type="protein sequence ID" value="QJE74163.1"/>
    <property type="molecule type" value="Genomic_DNA"/>
</dbReference>
<accession>A0A858RAK2</accession>
<evidence type="ECO:0000256" key="1">
    <source>
        <dbReference type="SAM" id="MobiDB-lite"/>
    </source>
</evidence>
<evidence type="ECO:0000313" key="4">
    <source>
        <dbReference type="Proteomes" id="UP000501891"/>
    </source>
</evidence>
<dbReference type="Pfam" id="PF03372">
    <property type="entry name" value="Exo_endo_phos"/>
    <property type="match status" value="1"/>
</dbReference>
<dbReference type="KEGG" id="acru:HHL28_14695"/>
<feature type="domain" description="Endonuclease/exonuclease/phosphatase" evidence="2">
    <location>
        <begin position="37"/>
        <end position="252"/>
    </location>
</feature>
<feature type="region of interest" description="Disordered" evidence="1">
    <location>
        <begin position="1"/>
        <end position="24"/>
    </location>
</feature>
<gene>
    <name evidence="3" type="ORF">HHL28_14695</name>
</gene>
<dbReference type="AlphaFoldDB" id="A0A858RAK2"/>